<keyword evidence="2" id="KW-0963">Cytoplasm</keyword>
<keyword evidence="6" id="KW-1185">Reference proteome</keyword>
<dbReference type="OrthoDB" id="292533at2759"/>
<accession>A0A8J8NI37</accession>
<dbReference type="InterPro" id="IPR040079">
    <property type="entry name" value="Glutathione_S-Trfase"/>
</dbReference>
<dbReference type="Proteomes" id="UP000785679">
    <property type="component" value="Unassembled WGS sequence"/>
</dbReference>
<dbReference type="PANTHER" id="PTHR43917:SF8">
    <property type="entry name" value="GH16740P-RELATED"/>
    <property type="match status" value="1"/>
</dbReference>
<dbReference type="SUPFAM" id="SSF52833">
    <property type="entry name" value="Thioredoxin-like"/>
    <property type="match status" value="1"/>
</dbReference>
<dbReference type="Gene3D" id="1.20.1050.10">
    <property type="match status" value="1"/>
</dbReference>
<dbReference type="InterPro" id="IPR004045">
    <property type="entry name" value="Glutathione_S-Trfase_N"/>
</dbReference>
<dbReference type="GO" id="GO:0005737">
    <property type="term" value="C:cytoplasm"/>
    <property type="evidence" value="ECO:0007669"/>
    <property type="project" value="UniProtKB-SubCell"/>
</dbReference>
<evidence type="ECO:0000256" key="2">
    <source>
        <dbReference type="ARBA" id="ARBA00022490"/>
    </source>
</evidence>
<gene>
    <name evidence="5" type="ORF">FGO68_gene9395</name>
</gene>
<feature type="domain" description="GST N-terminal" evidence="3">
    <location>
        <begin position="4"/>
        <end position="85"/>
    </location>
</feature>
<comment type="subcellular location">
    <subcellularLocation>
        <location evidence="1">Cytoplasm</location>
    </subcellularLocation>
</comment>
<dbReference type="AlphaFoldDB" id="A0A8J8NI37"/>
<dbReference type="PANTHER" id="PTHR43917">
    <property type="match status" value="1"/>
</dbReference>
<evidence type="ECO:0000313" key="6">
    <source>
        <dbReference type="Proteomes" id="UP000785679"/>
    </source>
</evidence>
<dbReference type="InterPro" id="IPR004046">
    <property type="entry name" value="GST_C"/>
</dbReference>
<dbReference type="Pfam" id="PF13417">
    <property type="entry name" value="GST_N_3"/>
    <property type="match status" value="1"/>
</dbReference>
<evidence type="ECO:0000256" key="1">
    <source>
        <dbReference type="ARBA" id="ARBA00004496"/>
    </source>
</evidence>
<dbReference type="PROSITE" id="PS50405">
    <property type="entry name" value="GST_CTER"/>
    <property type="match status" value="1"/>
</dbReference>
<dbReference type="SFLD" id="SFLDS00019">
    <property type="entry name" value="Glutathione_Transferase_(cytos"/>
    <property type="match status" value="1"/>
</dbReference>
<dbReference type="InterPro" id="IPR036282">
    <property type="entry name" value="Glutathione-S-Trfase_C_sf"/>
</dbReference>
<evidence type="ECO:0000313" key="5">
    <source>
        <dbReference type="EMBL" id="TNV75832.1"/>
    </source>
</evidence>
<dbReference type="InterPro" id="IPR010987">
    <property type="entry name" value="Glutathione-S-Trfase_C-like"/>
</dbReference>
<evidence type="ECO:0000259" key="3">
    <source>
        <dbReference type="PROSITE" id="PS50404"/>
    </source>
</evidence>
<feature type="domain" description="GST C-terminal" evidence="4">
    <location>
        <begin position="92"/>
        <end position="233"/>
    </location>
</feature>
<proteinExistence type="predicted"/>
<name>A0A8J8NI37_HALGN</name>
<dbReference type="SUPFAM" id="SSF47616">
    <property type="entry name" value="GST C-terminal domain-like"/>
    <property type="match status" value="1"/>
</dbReference>
<dbReference type="EMBL" id="RRYP01014732">
    <property type="protein sequence ID" value="TNV75832.1"/>
    <property type="molecule type" value="Genomic_DNA"/>
</dbReference>
<comment type="caution">
    <text evidence="5">The sequence shown here is derived from an EMBL/GenBank/DDBJ whole genome shotgun (WGS) entry which is preliminary data.</text>
</comment>
<organism evidence="5 6">
    <name type="scientific">Halteria grandinella</name>
    <dbReference type="NCBI Taxonomy" id="5974"/>
    <lineage>
        <taxon>Eukaryota</taxon>
        <taxon>Sar</taxon>
        <taxon>Alveolata</taxon>
        <taxon>Ciliophora</taxon>
        <taxon>Intramacronucleata</taxon>
        <taxon>Spirotrichea</taxon>
        <taxon>Stichotrichia</taxon>
        <taxon>Sporadotrichida</taxon>
        <taxon>Halteriidae</taxon>
        <taxon>Halteria</taxon>
    </lineage>
</organism>
<dbReference type="SFLD" id="SFLDG00358">
    <property type="entry name" value="Main_(cytGST)"/>
    <property type="match status" value="1"/>
</dbReference>
<sequence>MQSRQLTLYWSPLSQPSRAVHALLLIADIPFNTVVIDLSKGEQRTEDFKKINPRGVVPAIQDVDFTLGESTAILKYLCNTQPSIPEHYWPKNNEKRALVDQFLEYNGNHFRDSLHAPYMFYLIQKLRGVTFEPAEFENAMKACWKELDTLEVYLGQHEGDFIIGKEPTIADIQLYSDFTSIYYNKIEDQFAESDKYPRIKAWRDKMLEISGVKKIFDQWHDNVLPNINGFMYS</sequence>
<dbReference type="Gene3D" id="3.40.30.10">
    <property type="entry name" value="Glutaredoxin"/>
    <property type="match status" value="1"/>
</dbReference>
<dbReference type="InterPro" id="IPR051369">
    <property type="entry name" value="GST_Theta"/>
</dbReference>
<evidence type="ECO:0000259" key="4">
    <source>
        <dbReference type="PROSITE" id="PS50405"/>
    </source>
</evidence>
<dbReference type="Pfam" id="PF14497">
    <property type="entry name" value="GST_C_3"/>
    <property type="match status" value="1"/>
</dbReference>
<reference evidence="5" key="1">
    <citation type="submission" date="2019-06" db="EMBL/GenBank/DDBJ databases">
        <authorList>
            <person name="Zheng W."/>
        </authorList>
    </citation>
    <scope>NUCLEOTIDE SEQUENCE</scope>
    <source>
        <strain evidence="5">QDHG01</strain>
    </source>
</reference>
<protein>
    <recommendedName>
        <fullName evidence="7">Glutathione S-transferase</fullName>
    </recommendedName>
</protein>
<dbReference type="InterPro" id="IPR036249">
    <property type="entry name" value="Thioredoxin-like_sf"/>
</dbReference>
<dbReference type="PROSITE" id="PS50404">
    <property type="entry name" value="GST_NTER"/>
    <property type="match status" value="1"/>
</dbReference>
<evidence type="ECO:0008006" key="7">
    <source>
        <dbReference type="Google" id="ProtNLM"/>
    </source>
</evidence>